<reference evidence="8 9" key="1">
    <citation type="submission" date="2019-01" db="EMBL/GenBank/DDBJ databases">
        <title>Sinorhodobacter populi sp. nov. isolated from the symptomatic bark tissue of Populus euramericana canker.</title>
        <authorList>
            <person name="Xu G."/>
        </authorList>
    </citation>
    <scope>NUCLEOTIDE SEQUENCE [LARGE SCALE GENOMIC DNA]</scope>
    <source>
        <strain evidence="8 9">2D-5</strain>
    </source>
</reference>
<dbReference type="PANTHER" id="PTHR36838:SF1">
    <property type="entry name" value="SLR1864 PROTEIN"/>
    <property type="match status" value="1"/>
</dbReference>
<organism evidence="8 9">
    <name type="scientific">Paenirhodobacter populi</name>
    <dbReference type="NCBI Taxonomy" id="2306993"/>
    <lineage>
        <taxon>Bacteria</taxon>
        <taxon>Pseudomonadati</taxon>
        <taxon>Pseudomonadota</taxon>
        <taxon>Alphaproteobacteria</taxon>
        <taxon>Rhodobacterales</taxon>
        <taxon>Rhodobacter group</taxon>
        <taxon>Paenirhodobacter</taxon>
    </lineage>
</organism>
<evidence type="ECO:0000256" key="7">
    <source>
        <dbReference type="SAM" id="Phobius"/>
    </source>
</evidence>
<dbReference type="GO" id="GO:0016020">
    <property type="term" value="C:membrane"/>
    <property type="evidence" value="ECO:0007669"/>
    <property type="project" value="UniProtKB-SubCell"/>
</dbReference>
<dbReference type="EMBL" id="SAUW01000042">
    <property type="protein sequence ID" value="RWR05026.1"/>
    <property type="molecule type" value="Genomic_DNA"/>
</dbReference>
<feature type="transmembrane region" description="Helical" evidence="7">
    <location>
        <begin position="279"/>
        <end position="295"/>
    </location>
</feature>
<keyword evidence="5 7" id="KW-1133">Transmembrane helix</keyword>
<keyword evidence="9" id="KW-1185">Reference proteome</keyword>
<feature type="transmembrane region" description="Helical" evidence="7">
    <location>
        <begin position="244"/>
        <end position="267"/>
    </location>
</feature>
<accession>A0A443IK28</accession>
<feature type="transmembrane region" description="Helical" evidence="7">
    <location>
        <begin position="6"/>
        <end position="24"/>
    </location>
</feature>
<feature type="transmembrane region" description="Helical" evidence="7">
    <location>
        <begin position="191"/>
        <end position="210"/>
    </location>
</feature>
<evidence type="ECO:0000313" key="8">
    <source>
        <dbReference type="EMBL" id="RWR05026.1"/>
    </source>
</evidence>
<dbReference type="PANTHER" id="PTHR36838">
    <property type="entry name" value="AUXIN EFFLUX CARRIER FAMILY PROTEIN"/>
    <property type="match status" value="1"/>
</dbReference>
<evidence type="ECO:0000313" key="9">
    <source>
        <dbReference type="Proteomes" id="UP000285710"/>
    </source>
</evidence>
<feature type="transmembrane region" description="Helical" evidence="7">
    <location>
        <begin position="307"/>
        <end position="325"/>
    </location>
</feature>
<evidence type="ECO:0000256" key="5">
    <source>
        <dbReference type="ARBA" id="ARBA00022989"/>
    </source>
</evidence>
<feature type="transmembrane region" description="Helical" evidence="7">
    <location>
        <begin position="216"/>
        <end position="237"/>
    </location>
</feature>
<comment type="caution">
    <text evidence="8">The sequence shown here is derived from an EMBL/GenBank/DDBJ whole genome shotgun (WGS) entry which is preliminary data.</text>
</comment>
<protein>
    <submittedName>
        <fullName evidence="8">Permease</fullName>
    </submittedName>
</protein>
<keyword evidence="2" id="KW-0813">Transport</keyword>
<reference evidence="8 9" key="2">
    <citation type="submission" date="2019-01" db="EMBL/GenBank/DDBJ databases">
        <authorList>
            <person name="Li Y."/>
        </authorList>
    </citation>
    <scope>NUCLEOTIDE SEQUENCE [LARGE SCALE GENOMIC DNA]</scope>
    <source>
        <strain evidence="8 9">2D-5</strain>
    </source>
</reference>
<dbReference type="RefSeq" id="WP_128270987.1">
    <property type="nucleotide sequence ID" value="NZ_SAUW01000042.1"/>
</dbReference>
<feature type="transmembrane region" description="Helical" evidence="7">
    <location>
        <begin position="127"/>
        <end position="148"/>
    </location>
</feature>
<dbReference type="AlphaFoldDB" id="A0A443IK28"/>
<feature type="transmembrane region" description="Helical" evidence="7">
    <location>
        <begin position="36"/>
        <end position="55"/>
    </location>
</feature>
<evidence type="ECO:0000256" key="4">
    <source>
        <dbReference type="ARBA" id="ARBA00022692"/>
    </source>
</evidence>
<evidence type="ECO:0000256" key="3">
    <source>
        <dbReference type="ARBA" id="ARBA00022475"/>
    </source>
</evidence>
<feature type="transmembrane region" description="Helical" evidence="7">
    <location>
        <begin position="67"/>
        <end position="86"/>
    </location>
</feature>
<feature type="transmembrane region" description="Helical" evidence="7">
    <location>
        <begin position="98"/>
        <end position="121"/>
    </location>
</feature>
<dbReference type="InterPro" id="IPR004776">
    <property type="entry name" value="Mem_transp_PIN-like"/>
</dbReference>
<keyword evidence="4 7" id="KW-0812">Transmembrane</keyword>
<dbReference type="GO" id="GO:0055085">
    <property type="term" value="P:transmembrane transport"/>
    <property type="evidence" value="ECO:0007669"/>
    <property type="project" value="InterPro"/>
</dbReference>
<dbReference type="Proteomes" id="UP000285710">
    <property type="component" value="Unassembled WGS sequence"/>
</dbReference>
<evidence type="ECO:0000256" key="2">
    <source>
        <dbReference type="ARBA" id="ARBA00022448"/>
    </source>
</evidence>
<keyword evidence="6 7" id="KW-0472">Membrane</keyword>
<evidence type="ECO:0000256" key="1">
    <source>
        <dbReference type="ARBA" id="ARBA00004141"/>
    </source>
</evidence>
<name>A0A443IK28_9RHOB</name>
<dbReference type="Pfam" id="PF03547">
    <property type="entry name" value="Mem_trans"/>
    <property type="match status" value="1"/>
</dbReference>
<sequence>MIETVIGALLPIVVTLVLGFVAGWHHDFDAKQATILNRMVMLYALPLSLFAGMVGMDRSQILAQGPLALSILVGMAATYGIVYLLCRYIFHRDTMTAALEALAISGPAVPFVGVTVLGHLFGTQSAVPISVASLVMNLIQVPLTLMLLSYGMARNSAAATGGAATTAIGGTTGPASQGIGGHILHALKEPVVWAPLLALVLIVMNIRFPAEIADSLNLLGRATGGVALFASGIVLFSRRVSVSLAVVLAVAARNLVIPGVMLAGLMLLGAAPDLTRESVLTLAIPTASIAVILAVQYQTAEQEMASILFFSTILSVFTMGMFIWLTN</sequence>
<comment type="subcellular location">
    <subcellularLocation>
        <location evidence="1">Membrane</location>
        <topology evidence="1">Multi-pass membrane protein</topology>
    </subcellularLocation>
</comment>
<proteinExistence type="predicted"/>
<gene>
    <name evidence="8" type="ORF">D2T33_20435</name>
</gene>
<evidence type="ECO:0000256" key="6">
    <source>
        <dbReference type="ARBA" id="ARBA00023136"/>
    </source>
</evidence>
<keyword evidence="3" id="KW-1003">Cell membrane</keyword>